<evidence type="ECO:0000259" key="4">
    <source>
        <dbReference type="Pfam" id="PF21688"/>
    </source>
</evidence>
<dbReference type="InterPro" id="IPR049516">
    <property type="entry name" value="FAD-depend_C"/>
</dbReference>
<dbReference type="PANTHER" id="PTHR42842:SF3">
    <property type="entry name" value="FAD_NAD(P)-BINDING OXIDOREDUCTASE FAMILY PROTEIN"/>
    <property type="match status" value="1"/>
</dbReference>
<name>A0A9D1MKT3_9FIRM</name>
<accession>A0A9D1MKT3</accession>
<sequence length="516" mass="56539">MIKRIDNIKIPVGNEDGKLYQLIKKKAGGRLGYFKIIKKSLDARNKDNIFWLYSVAYSSGSESEQKPPLKKLENAPLVCIIGSGPAGLCCAVRLADHGYAPVIIERGGPVEERTAAVNTFFSERKLDTNCNVQFGEGGAGTFSDGKLNTQTKDGFNRDVLETFARFGAPEEILFLNKPHIGSDKLKDVLKNIRQYIISCGGKFLFNKLFNGFRAENGSLRAVTFRDVKTGEEDELEVSAAVLALGHSARDTFRMLDKNGILMEPRDFAVGVRIEHNAFEISRAQYGRFAKMLPAADYKLVSHAHERNVFTFCMCPGGVVIPAASEEGGVVVNGMSDYARDAVNSNSALMVQMYRTDFGEGLFDGMEFQRRLEEKAFLAGGSDYRAPCQLFGDFLRDRVSQNFGSVAPTYAAGVKFAPLSEVLPQKAVEALKVAVPDMASRLKGFDCPDAVLTGVESRFSSPLRIVRGEDRQSVSLKNLYPCGEGSGYSGGITSSAADGIRTAEYIFNVHYSAGRYI</sequence>
<dbReference type="GO" id="GO:0016491">
    <property type="term" value="F:oxidoreductase activity"/>
    <property type="evidence" value="ECO:0007669"/>
    <property type="project" value="UniProtKB-KW"/>
</dbReference>
<organism evidence="5 6">
    <name type="scientific">Candidatus Coproplasma excrementigallinarum</name>
    <dbReference type="NCBI Taxonomy" id="2840747"/>
    <lineage>
        <taxon>Bacteria</taxon>
        <taxon>Bacillati</taxon>
        <taxon>Bacillota</taxon>
        <taxon>Clostridia</taxon>
        <taxon>Eubacteriales</taxon>
        <taxon>Candidatus Coproplasma</taxon>
    </lineage>
</organism>
<dbReference type="SUPFAM" id="SSF51905">
    <property type="entry name" value="FAD/NAD(P)-binding domain"/>
    <property type="match status" value="1"/>
</dbReference>
<protein>
    <submittedName>
        <fullName evidence="5">NAD(P)-binding protein</fullName>
    </submittedName>
</protein>
<dbReference type="Proteomes" id="UP000824110">
    <property type="component" value="Unassembled WGS sequence"/>
</dbReference>
<proteinExistence type="predicted"/>
<reference evidence="5" key="2">
    <citation type="journal article" date="2021" name="PeerJ">
        <title>Extensive microbial diversity within the chicken gut microbiome revealed by metagenomics and culture.</title>
        <authorList>
            <person name="Gilroy R."/>
            <person name="Ravi A."/>
            <person name="Getino M."/>
            <person name="Pursley I."/>
            <person name="Horton D.L."/>
            <person name="Alikhan N.F."/>
            <person name="Baker D."/>
            <person name="Gharbi K."/>
            <person name="Hall N."/>
            <person name="Watson M."/>
            <person name="Adriaenssens E.M."/>
            <person name="Foster-Nyarko E."/>
            <person name="Jarju S."/>
            <person name="Secka A."/>
            <person name="Antonio M."/>
            <person name="Oren A."/>
            <person name="Chaudhuri R.R."/>
            <person name="La Ragione R."/>
            <person name="Hildebrand F."/>
            <person name="Pallen M.J."/>
        </authorList>
    </citation>
    <scope>NUCLEOTIDE SEQUENCE</scope>
    <source>
        <strain evidence="5">CHK195-12923</strain>
    </source>
</reference>
<dbReference type="InterPro" id="IPR003953">
    <property type="entry name" value="FAD-dep_OxRdtase_2_FAD-bd"/>
</dbReference>
<reference evidence="5" key="1">
    <citation type="submission" date="2020-10" db="EMBL/GenBank/DDBJ databases">
        <authorList>
            <person name="Gilroy R."/>
        </authorList>
    </citation>
    <scope>NUCLEOTIDE SEQUENCE</scope>
    <source>
        <strain evidence="5">CHK195-12923</strain>
    </source>
</reference>
<keyword evidence="2" id="KW-0560">Oxidoreductase</keyword>
<dbReference type="InterPro" id="IPR036188">
    <property type="entry name" value="FAD/NAD-bd_sf"/>
</dbReference>
<feature type="domain" description="FAD-dependent oxidoreductase 2 FAD-binding" evidence="3">
    <location>
        <begin position="78"/>
        <end position="114"/>
    </location>
</feature>
<evidence type="ECO:0000313" key="5">
    <source>
        <dbReference type="EMBL" id="HIU62025.1"/>
    </source>
</evidence>
<dbReference type="PIRSF" id="PIRSF038984">
    <property type="entry name" value="FAD_binding_protein"/>
    <property type="match status" value="1"/>
</dbReference>
<dbReference type="EMBL" id="DVNE01000053">
    <property type="protein sequence ID" value="HIU62025.1"/>
    <property type="molecule type" value="Genomic_DNA"/>
</dbReference>
<evidence type="ECO:0000256" key="1">
    <source>
        <dbReference type="ARBA" id="ARBA00022630"/>
    </source>
</evidence>
<gene>
    <name evidence="5" type="ORF">IAB69_05215</name>
</gene>
<evidence type="ECO:0000259" key="3">
    <source>
        <dbReference type="Pfam" id="PF00890"/>
    </source>
</evidence>
<dbReference type="AlphaFoldDB" id="A0A9D1MKT3"/>
<feature type="domain" description="FAD-dependent protein C-terminal" evidence="4">
    <location>
        <begin position="266"/>
        <end position="457"/>
    </location>
</feature>
<evidence type="ECO:0000313" key="6">
    <source>
        <dbReference type="Proteomes" id="UP000824110"/>
    </source>
</evidence>
<dbReference type="Pfam" id="PF21688">
    <property type="entry name" value="FAD-depend_C"/>
    <property type="match status" value="1"/>
</dbReference>
<keyword evidence="1" id="KW-0285">Flavoprotein</keyword>
<dbReference type="Gene3D" id="3.50.50.60">
    <property type="entry name" value="FAD/NAD(P)-binding domain"/>
    <property type="match status" value="2"/>
</dbReference>
<evidence type="ECO:0000256" key="2">
    <source>
        <dbReference type="ARBA" id="ARBA00023002"/>
    </source>
</evidence>
<dbReference type="PANTHER" id="PTHR42842">
    <property type="entry name" value="FAD/NAD(P)-BINDING OXIDOREDUCTASE"/>
    <property type="match status" value="1"/>
</dbReference>
<dbReference type="PRINTS" id="PR00419">
    <property type="entry name" value="ADXRDTASE"/>
</dbReference>
<dbReference type="InterPro" id="IPR028348">
    <property type="entry name" value="FAD-binding_protein"/>
</dbReference>
<dbReference type="Pfam" id="PF00890">
    <property type="entry name" value="FAD_binding_2"/>
    <property type="match status" value="1"/>
</dbReference>
<comment type="caution">
    <text evidence="5">The sequence shown here is derived from an EMBL/GenBank/DDBJ whole genome shotgun (WGS) entry which is preliminary data.</text>
</comment>